<protein>
    <submittedName>
        <fullName evidence="1">Uncharacterized protein</fullName>
    </submittedName>
</protein>
<evidence type="ECO:0000313" key="1">
    <source>
        <dbReference type="EMBL" id="MDZ5759846.1"/>
    </source>
</evidence>
<comment type="caution">
    <text evidence="1">The sequence shown here is derived from an EMBL/GenBank/DDBJ whole genome shotgun (WGS) entry which is preliminary data.</text>
</comment>
<proteinExistence type="predicted"/>
<organism evidence="1 2">
    <name type="scientific">Carnobacterium maltaromaticum</name>
    <name type="common">Carnobacterium piscicola</name>
    <dbReference type="NCBI Taxonomy" id="2751"/>
    <lineage>
        <taxon>Bacteria</taxon>
        <taxon>Bacillati</taxon>
        <taxon>Bacillota</taxon>
        <taxon>Bacilli</taxon>
        <taxon>Lactobacillales</taxon>
        <taxon>Carnobacteriaceae</taxon>
        <taxon>Carnobacterium</taxon>
    </lineage>
</organism>
<accession>A0AAW9K9L3</accession>
<gene>
    <name evidence="1" type="ORF">RAK27_14385</name>
</gene>
<reference evidence="1" key="1">
    <citation type="submission" date="2023-08" db="EMBL/GenBank/DDBJ databases">
        <title>Genomic characterization of piscicolin 126 produced by Carnobacterium maltaromaticum CM22 strain isolated from salmon (Salmo salar).</title>
        <authorList>
            <person name="Gonzalez-Gragera E."/>
            <person name="Garcia-Lopez J.D."/>
            <person name="Teso-Perez C."/>
            <person name="Gimenez-Hernandez I."/>
            <person name="Peralta-Sanchez J.M."/>
            <person name="Valdivia E."/>
            <person name="Montalban-Lopez M."/>
            <person name="Martin-Platero A.M."/>
            <person name="Banos A."/>
            <person name="Martinez-Bueno M."/>
        </authorList>
    </citation>
    <scope>NUCLEOTIDE SEQUENCE</scope>
    <source>
        <strain evidence="1">CM22</strain>
    </source>
</reference>
<dbReference type="RefSeq" id="WP_322809455.1">
    <property type="nucleotide sequence ID" value="NZ_JAVBVO010000004.1"/>
</dbReference>
<sequence>MNYNFIKTDDKKTIILFKENKYIGLQELINTIDLYNITLEDIVLKIELVQDNSSVKEVIGSERALIEISDEVVISDLFEGIIDDEDLFPSIQIPIDKFKEIILDTICAKNQ</sequence>
<name>A0AAW9K9L3_CARML</name>
<evidence type="ECO:0000313" key="2">
    <source>
        <dbReference type="Proteomes" id="UP001290462"/>
    </source>
</evidence>
<dbReference type="Proteomes" id="UP001290462">
    <property type="component" value="Unassembled WGS sequence"/>
</dbReference>
<dbReference type="AlphaFoldDB" id="A0AAW9K9L3"/>
<dbReference type="EMBL" id="JAVBVO010000004">
    <property type="protein sequence ID" value="MDZ5759846.1"/>
    <property type="molecule type" value="Genomic_DNA"/>
</dbReference>